<feature type="signal peptide" evidence="1">
    <location>
        <begin position="1"/>
        <end position="22"/>
    </location>
</feature>
<organism evidence="2 3">
    <name type="scientific">Biomphalaria glabrata</name>
    <name type="common">Bloodfluke planorb</name>
    <name type="synonym">Freshwater snail</name>
    <dbReference type="NCBI Taxonomy" id="6526"/>
    <lineage>
        <taxon>Eukaryota</taxon>
        <taxon>Metazoa</taxon>
        <taxon>Spiralia</taxon>
        <taxon>Lophotrochozoa</taxon>
        <taxon>Mollusca</taxon>
        <taxon>Gastropoda</taxon>
        <taxon>Heterobranchia</taxon>
        <taxon>Euthyneura</taxon>
        <taxon>Panpulmonata</taxon>
        <taxon>Hygrophila</taxon>
        <taxon>Lymnaeoidea</taxon>
        <taxon>Planorbidae</taxon>
        <taxon>Biomphalaria</taxon>
    </lineage>
</organism>
<proteinExistence type="predicted"/>
<keyword evidence="1" id="KW-0732">Signal</keyword>
<evidence type="ECO:0000313" key="3">
    <source>
        <dbReference type="Proteomes" id="UP000076420"/>
    </source>
</evidence>
<dbReference type="InterPro" id="IPR036179">
    <property type="entry name" value="Ig-like_dom_sf"/>
</dbReference>
<name>A0A2C9LSP8_BIOGL</name>
<dbReference type="InterPro" id="IPR013783">
    <property type="entry name" value="Ig-like_fold"/>
</dbReference>
<dbReference type="CDD" id="cd00096">
    <property type="entry name" value="Ig"/>
    <property type="match status" value="1"/>
</dbReference>
<protein>
    <recommendedName>
        <fullName evidence="4">Ig-like domain-containing protein</fullName>
    </recommendedName>
</protein>
<reference evidence="2" key="1">
    <citation type="submission" date="2020-05" db="UniProtKB">
        <authorList>
            <consortium name="EnsemblMetazoa"/>
        </authorList>
    </citation>
    <scope>IDENTIFICATION</scope>
    <source>
        <strain evidence="2">BB02</strain>
    </source>
</reference>
<dbReference type="KEGG" id="bgt:106062281"/>
<evidence type="ECO:0000256" key="1">
    <source>
        <dbReference type="SAM" id="SignalP"/>
    </source>
</evidence>
<dbReference type="Gene3D" id="2.60.40.10">
    <property type="entry name" value="Immunoglobulins"/>
    <property type="match status" value="1"/>
</dbReference>
<sequence>MFTMMKLCSFLLTWTLFLNAQGSLTLHYFNLTVTRGTNSYSQDLRQNETTPIYVNRYDAVNLTCSVSGQSFYSVLLFEKIDLQKKTTKTNHTENVTIHYIKHSMDCSDAGKYTCRAGHMEWSRTIIVRCKEVIVLLKVYTGLFQCKTKIRPL</sequence>
<dbReference type="VEuPathDB" id="VectorBase:BGLB034541"/>
<dbReference type="SUPFAM" id="SSF48726">
    <property type="entry name" value="Immunoglobulin"/>
    <property type="match status" value="1"/>
</dbReference>
<dbReference type="AlphaFoldDB" id="A0A2C9LSP8"/>
<accession>A0A2C9LSP8</accession>
<evidence type="ECO:0008006" key="4">
    <source>
        <dbReference type="Google" id="ProtNLM"/>
    </source>
</evidence>
<dbReference type="EnsemblMetazoa" id="BGLB034541-RA">
    <property type="protein sequence ID" value="BGLB034541-PA"/>
    <property type="gene ID" value="BGLB034541"/>
</dbReference>
<evidence type="ECO:0000313" key="2">
    <source>
        <dbReference type="EnsemblMetazoa" id="BGLB034541-PA"/>
    </source>
</evidence>
<dbReference type="VEuPathDB" id="VectorBase:BGLAX_038858"/>
<gene>
    <name evidence="2" type="primary">106062281</name>
</gene>
<dbReference type="Proteomes" id="UP000076420">
    <property type="component" value="Unassembled WGS sequence"/>
</dbReference>
<feature type="chain" id="PRO_5013310897" description="Ig-like domain-containing protein" evidence="1">
    <location>
        <begin position="23"/>
        <end position="152"/>
    </location>
</feature>